<protein>
    <submittedName>
        <fullName evidence="2">NADH-flavin reductase</fullName>
    </submittedName>
</protein>
<dbReference type="InterPro" id="IPR051606">
    <property type="entry name" value="Polyketide_Oxido-like"/>
</dbReference>
<dbReference type="RefSeq" id="WP_203735556.1">
    <property type="nucleotide sequence ID" value="NZ_BAAATX010000046.1"/>
</dbReference>
<dbReference type="PANTHER" id="PTHR43355">
    <property type="entry name" value="FLAVIN REDUCTASE (NADPH)"/>
    <property type="match status" value="1"/>
</dbReference>
<organism evidence="2 3">
    <name type="scientific">Paractinoplanes durhamensis</name>
    <dbReference type="NCBI Taxonomy" id="113563"/>
    <lineage>
        <taxon>Bacteria</taxon>
        <taxon>Bacillati</taxon>
        <taxon>Actinomycetota</taxon>
        <taxon>Actinomycetes</taxon>
        <taxon>Micromonosporales</taxon>
        <taxon>Micromonosporaceae</taxon>
        <taxon>Paractinoplanes</taxon>
    </lineage>
</organism>
<dbReference type="PANTHER" id="PTHR43355:SF2">
    <property type="entry name" value="FLAVIN REDUCTASE (NADPH)"/>
    <property type="match status" value="1"/>
</dbReference>
<dbReference type="InterPro" id="IPR016040">
    <property type="entry name" value="NAD(P)-bd_dom"/>
</dbReference>
<dbReference type="Proteomes" id="UP000637628">
    <property type="component" value="Unassembled WGS sequence"/>
</dbReference>
<dbReference type="Pfam" id="PF13460">
    <property type="entry name" value="NAD_binding_10"/>
    <property type="match status" value="1"/>
</dbReference>
<accession>A0ABQ3ZD24</accession>
<gene>
    <name evidence="2" type="ORF">Adu01nite_90710</name>
</gene>
<evidence type="ECO:0000259" key="1">
    <source>
        <dbReference type="Pfam" id="PF13460"/>
    </source>
</evidence>
<proteinExistence type="predicted"/>
<dbReference type="InterPro" id="IPR036291">
    <property type="entry name" value="NAD(P)-bd_dom_sf"/>
</dbReference>
<dbReference type="SUPFAM" id="SSF51735">
    <property type="entry name" value="NAD(P)-binding Rossmann-fold domains"/>
    <property type="match status" value="1"/>
</dbReference>
<name>A0ABQ3ZD24_9ACTN</name>
<evidence type="ECO:0000313" key="2">
    <source>
        <dbReference type="EMBL" id="GIE07721.1"/>
    </source>
</evidence>
<sequence length="213" mass="22611">MRQDVSQALKIGVVGASGATGRHVVATALERGHIVTACVRRNATFAKQERLTEAIWPDVNDTPALTDALTGADVVISTLGGAAGGPTTVCTDGIRTTLTAMTATGVTRLIAVSAHGVLETHDRSLYSLAVWAGVADRMRDKETMEPLITASGLEWTIVRPPKLSNHPATGSARIGTDLPIRVWSSLSRADLAAFLIDEAETPHHARSYPRITR</sequence>
<evidence type="ECO:0000313" key="3">
    <source>
        <dbReference type="Proteomes" id="UP000637628"/>
    </source>
</evidence>
<reference evidence="2 3" key="1">
    <citation type="submission" date="2021-01" db="EMBL/GenBank/DDBJ databases">
        <title>Whole genome shotgun sequence of Actinoplanes durhamensis NBRC 14914.</title>
        <authorList>
            <person name="Komaki H."/>
            <person name="Tamura T."/>
        </authorList>
    </citation>
    <scope>NUCLEOTIDE SEQUENCE [LARGE SCALE GENOMIC DNA]</scope>
    <source>
        <strain evidence="2 3">NBRC 14914</strain>
    </source>
</reference>
<dbReference type="EMBL" id="BOML01000088">
    <property type="protein sequence ID" value="GIE07721.1"/>
    <property type="molecule type" value="Genomic_DNA"/>
</dbReference>
<comment type="caution">
    <text evidence="2">The sequence shown here is derived from an EMBL/GenBank/DDBJ whole genome shotgun (WGS) entry which is preliminary data.</text>
</comment>
<dbReference type="Gene3D" id="3.40.50.720">
    <property type="entry name" value="NAD(P)-binding Rossmann-like Domain"/>
    <property type="match status" value="1"/>
</dbReference>
<feature type="domain" description="NAD(P)-binding" evidence="1">
    <location>
        <begin position="15"/>
        <end position="201"/>
    </location>
</feature>
<keyword evidence="3" id="KW-1185">Reference proteome</keyword>